<accession>A0A7V6DPR4</accession>
<dbReference type="Pfam" id="PF13592">
    <property type="entry name" value="HTH_33"/>
    <property type="match status" value="1"/>
</dbReference>
<feature type="compositionally biased region" description="Basic and acidic residues" evidence="1">
    <location>
        <begin position="150"/>
        <end position="164"/>
    </location>
</feature>
<dbReference type="SUPFAM" id="SSF46689">
    <property type="entry name" value="Homeodomain-like"/>
    <property type="match status" value="1"/>
</dbReference>
<protein>
    <submittedName>
        <fullName evidence="3">Transposase</fullName>
    </submittedName>
</protein>
<dbReference type="Pfam" id="PF13551">
    <property type="entry name" value="HTH_29"/>
    <property type="match status" value="1"/>
</dbReference>
<evidence type="ECO:0000256" key="1">
    <source>
        <dbReference type="SAM" id="MobiDB-lite"/>
    </source>
</evidence>
<evidence type="ECO:0000259" key="2">
    <source>
        <dbReference type="Pfam" id="PF13592"/>
    </source>
</evidence>
<dbReference type="InterPro" id="IPR009057">
    <property type="entry name" value="Homeodomain-like_sf"/>
</dbReference>
<dbReference type="AlphaFoldDB" id="A0A7V6DPR4"/>
<organism evidence="3">
    <name type="scientific">Desulfobacca acetoxidans</name>
    <dbReference type="NCBI Taxonomy" id="60893"/>
    <lineage>
        <taxon>Bacteria</taxon>
        <taxon>Pseudomonadati</taxon>
        <taxon>Thermodesulfobacteriota</taxon>
        <taxon>Desulfobaccia</taxon>
        <taxon>Desulfobaccales</taxon>
        <taxon>Desulfobaccaceae</taxon>
        <taxon>Desulfobacca</taxon>
    </lineage>
</organism>
<evidence type="ECO:0000313" key="3">
    <source>
        <dbReference type="EMBL" id="HHS29406.1"/>
    </source>
</evidence>
<proteinExistence type="predicted"/>
<comment type="caution">
    <text evidence="3">The sequence shown here is derived from an EMBL/GenBank/DDBJ whole genome shotgun (WGS) entry which is preliminary data.</text>
</comment>
<feature type="region of interest" description="Disordered" evidence="1">
    <location>
        <begin position="145"/>
        <end position="164"/>
    </location>
</feature>
<sequence length="164" mass="18324">MARPKAVIDATLAEKAEAALKALPDSKICIRLKAIISSARYPISLVSSVFGTDRTTLWRWIKRFASKGIAGLADEPKGHKPPKLGAEQRQLVASWLEEGRNSQGDPIFWTLQKLMLAIETEFGISLGQTATWDLVRQLGFRQKVPRPRRAKADKQAQESFKKNL</sequence>
<dbReference type="EMBL" id="DTGR01000110">
    <property type="protein sequence ID" value="HHS29406.1"/>
    <property type="molecule type" value="Genomic_DNA"/>
</dbReference>
<gene>
    <name evidence="3" type="ORF">ENV52_06865</name>
</gene>
<feature type="domain" description="Winged helix-turn helix" evidence="2">
    <location>
        <begin position="108"/>
        <end position="163"/>
    </location>
</feature>
<reference evidence="3" key="1">
    <citation type="journal article" date="2020" name="mSystems">
        <title>Genome- and Community-Level Interaction Insights into Carbon Utilization and Element Cycling Functions of Hydrothermarchaeota in Hydrothermal Sediment.</title>
        <authorList>
            <person name="Zhou Z."/>
            <person name="Liu Y."/>
            <person name="Xu W."/>
            <person name="Pan J."/>
            <person name="Luo Z.H."/>
            <person name="Li M."/>
        </authorList>
    </citation>
    <scope>NUCLEOTIDE SEQUENCE [LARGE SCALE GENOMIC DNA]</scope>
    <source>
        <strain evidence="3">SpSt-767</strain>
    </source>
</reference>
<name>A0A7V6DPR4_9BACT</name>
<dbReference type="InterPro" id="IPR025959">
    <property type="entry name" value="Winged_HTH_dom"/>
</dbReference>